<keyword evidence="2" id="KW-1185">Reference proteome</keyword>
<gene>
    <name evidence="1" type="ORF">C2G38_2232608</name>
</gene>
<sequence>MCSILEYFAIDEPTWKGHNAKSQIDDIWTTHNILRKFGKPELEQADEITNSNYKIEMTIQLWEEFTDDLKTRMAKLEEQTIRGVTKIRKREGGRPLIKNNQVINDTALNNMEELDKM</sequence>
<dbReference type="EMBL" id="QKWP01003512">
    <property type="protein sequence ID" value="RIB00872.1"/>
    <property type="molecule type" value="Genomic_DNA"/>
</dbReference>
<accession>A0A397TRT6</accession>
<proteinExistence type="predicted"/>
<dbReference type="Proteomes" id="UP000266673">
    <property type="component" value="Unassembled WGS sequence"/>
</dbReference>
<name>A0A397TRT6_9GLOM</name>
<protein>
    <submittedName>
        <fullName evidence="1">Uncharacterized protein</fullName>
    </submittedName>
</protein>
<organism evidence="1 2">
    <name type="scientific">Gigaspora rosea</name>
    <dbReference type="NCBI Taxonomy" id="44941"/>
    <lineage>
        <taxon>Eukaryota</taxon>
        <taxon>Fungi</taxon>
        <taxon>Fungi incertae sedis</taxon>
        <taxon>Mucoromycota</taxon>
        <taxon>Glomeromycotina</taxon>
        <taxon>Glomeromycetes</taxon>
        <taxon>Diversisporales</taxon>
        <taxon>Gigasporaceae</taxon>
        <taxon>Gigaspora</taxon>
    </lineage>
</organism>
<evidence type="ECO:0000313" key="1">
    <source>
        <dbReference type="EMBL" id="RIB00872.1"/>
    </source>
</evidence>
<evidence type="ECO:0000313" key="2">
    <source>
        <dbReference type="Proteomes" id="UP000266673"/>
    </source>
</evidence>
<dbReference type="AlphaFoldDB" id="A0A397TRT6"/>
<reference evidence="1 2" key="1">
    <citation type="submission" date="2018-06" db="EMBL/GenBank/DDBJ databases">
        <title>Comparative genomics reveals the genomic features of Rhizophagus irregularis, R. cerebriforme, R. diaphanum and Gigaspora rosea, and their symbiotic lifestyle signature.</title>
        <authorList>
            <person name="Morin E."/>
            <person name="San Clemente H."/>
            <person name="Chen E.C.H."/>
            <person name="De La Providencia I."/>
            <person name="Hainaut M."/>
            <person name="Kuo A."/>
            <person name="Kohler A."/>
            <person name="Murat C."/>
            <person name="Tang N."/>
            <person name="Roy S."/>
            <person name="Loubradou J."/>
            <person name="Henrissat B."/>
            <person name="Grigoriev I.V."/>
            <person name="Corradi N."/>
            <person name="Roux C."/>
            <person name="Martin F.M."/>
        </authorList>
    </citation>
    <scope>NUCLEOTIDE SEQUENCE [LARGE SCALE GENOMIC DNA]</scope>
    <source>
        <strain evidence="1 2">DAOM 194757</strain>
    </source>
</reference>
<comment type="caution">
    <text evidence="1">The sequence shown here is derived from an EMBL/GenBank/DDBJ whole genome shotgun (WGS) entry which is preliminary data.</text>
</comment>